<dbReference type="GO" id="GO:0015035">
    <property type="term" value="F:protein-disulfide reductase activity"/>
    <property type="evidence" value="ECO:0007669"/>
    <property type="project" value="InterPro"/>
</dbReference>
<accession>A0A4Y9SRV0</accession>
<organism evidence="1 2">
    <name type="scientific">Duganella callida</name>
    <dbReference type="NCBI Taxonomy" id="2561932"/>
    <lineage>
        <taxon>Bacteria</taxon>
        <taxon>Pseudomonadati</taxon>
        <taxon>Pseudomonadota</taxon>
        <taxon>Betaproteobacteria</taxon>
        <taxon>Burkholderiales</taxon>
        <taxon>Oxalobacteraceae</taxon>
        <taxon>Telluria group</taxon>
        <taxon>Duganella</taxon>
    </lineage>
</organism>
<dbReference type="AlphaFoldDB" id="A0A4Y9SRV0"/>
<dbReference type="PANTHER" id="PTHR34290:SF2">
    <property type="entry name" value="OS04G0668800 PROTEIN"/>
    <property type="match status" value="1"/>
</dbReference>
<dbReference type="PANTHER" id="PTHR34290">
    <property type="entry name" value="SI:CH73-390P7.2"/>
    <property type="match status" value="1"/>
</dbReference>
<dbReference type="InterPro" id="IPR044691">
    <property type="entry name" value="DCC1_Trx"/>
</dbReference>
<evidence type="ECO:0000313" key="1">
    <source>
        <dbReference type="EMBL" id="TFW28059.1"/>
    </source>
</evidence>
<gene>
    <name evidence="1" type="ORF">E4L98_06000</name>
</gene>
<keyword evidence="2" id="KW-1185">Reference proteome</keyword>
<dbReference type="InterPro" id="IPR007263">
    <property type="entry name" value="DCC1-like"/>
</dbReference>
<evidence type="ECO:0000313" key="2">
    <source>
        <dbReference type="Proteomes" id="UP000297729"/>
    </source>
</evidence>
<dbReference type="Pfam" id="PF04134">
    <property type="entry name" value="DCC1-like"/>
    <property type="match status" value="1"/>
</dbReference>
<comment type="caution">
    <text evidence="1">The sequence shown here is derived from an EMBL/GenBank/DDBJ whole genome shotgun (WGS) entry which is preliminary data.</text>
</comment>
<dbReference type="RefSeq" id="WP_135200658.1">
    <property type="nucleotide sequence ID" value="NZ_SPVG01000059.1"/>
</dbReference>
<dbReference type="OrthoDB" id="5294764at2"/>
<dbReference type="Proteomes" id="UP000297729">
    <property type="component" value="Unassembled WGS sequence"/>
</dbReference>
<dbReference type="EMBL" id="SPVG01000059">
    <property type="protein sequence ID" value="TFW28059.1"/>
    <property type="molecule type" value="Genomic_DNA"/>
</dbReference>
<proteinExistence type="predicted"/>
<reference evidence="1 2" key="1">
    <citation type="submission" date="2019-03" db="EMBL/GenBank/DDBJ databases">
        <title>Draft Genome Sequence of Duganella callidus sp. nov., a Novel Duganella Species Isolated from Cultivated Soil.</title>
        <authorList>
            <person name="Raths R."/>
            <person name="Peta V."/>
            <person name="Bucking H."/>
        </authorList>
    </citation>
    <scope>NUCLEOTIDE SEQUENCE [LARGE SCALE GENOMIC DNA]</scope>
    <source>
        <strain evidence="1 2">DN04</strain>
    </source>
</reference>
<protein>
    <submittedName>
        <fullName evidence="1">DUF393 domain-containing protein</fullName>
    </submittedName>
</protein>
<sequence length="129" mass="14019">MHALTLYYDGHCSICSGQMARLRRLDVRGRLAFVDIAAPDFSPQSLGVSMEALNLEIHAATADGLLLTGIDSVIAAYRAVGLGWSVAALRVPLLRPVYAALYRGLARNRYRLSSWLSGRPACANGTCRR</sequence>
<name>A0A4Y9SRV0_9BURK</name>